<evidence type="ECO:0000313" key="1">
    <source>
        <dbReference type="EMBL" id="OZG65532.1"/>
    </source>
</evidence>
<proteinExistence type="predicted"/>
<evidence type="ECO:0000313" key="2">
    <source>
        <dbReference type="Proteomes" id="UP000216451"/>
    </source>
</evidence>
<organism evidence="1 2">
    <name type="scientific">Bifidobacterium aquikefiri</name>
    <dbReference type="NCBI Taxonomy" id="1653207"/>
    <lineage>
        <taxon>Bacteria</taxon>
        <taxon>Bacillati</taxon>
        <taxon>Actinomycetota</taxon>
        <taxon>Actinomycetes</taxon>
        <taxon>Bifidobacteriales</taxon>
        <taxon>Bifidobacteriaceae</taxon>
        <taxon>Bifidobacterium</taxon>
    </lineage>
</organism>
<gene>
    <name evidence="1" type="ORF">BAQU_1715</name>
</gene>
<accession>A0A261G280</accession>
<reference evidence="1 2" key="1">
    <citation type="journal article" date="2017" name="BMC Genomics">
        <title>Comparative genomic and phylogenomic analyses of the Bifidobacteriaceae family.</title>
        <authorList>
            <person name="Lugli G.A."/>
            <person name="Milani C."/>
            <person name="Turroni F."/>
            <person name="Duranti S."/>
            <person name="Mancabelli L."/>
            <person name="Mangifesta M."/>
            <person name="Ferrario C."/>
            <person name="Modesto M."/>
            <person name="Mattarelli P."/>
            <person name="Jiri K."/>
            <person name="van Sinderen D."/>
            <person name="Ventura M."/>
        </authorList>
    </citation>
    <scope>NUCLEOTIDE SEQUENCE [LARGE SCALE GENOMIC DNA]</scope>
    <source>
        <strain evidence="1 2">LMG 28769</strain>
    </source>
</reference>
<name>A0A261G280_9BIFI</name>
<dbReference type="OrthoDB" id="3233860at2"/>
<comment type="caution">
    <text evidence="1">The sequence shown here is derived from an EMBL/GenBank/DDBJ whole genome shotgun (WGS) entry which is preliminary data.</text>
</comment>
<dbReference type="EMBL" id="MWXA01000008">
    <property type="protein sequence ID" value="OZG65532.1"/>
    <property type="molecule type" value="Genomic_DNA"/>
</dbReference>
<dbReference type="RefSeq" id="WP_094694750.1">
    <property type="nucleotide sequence ID" value="NZ_JBDNSV010000003.1"/>
</dbReference>
<dbReference type="AlphaFoldDB" id="A0A261G280"/>
<protein>
    <submittedName>
        <fullName evidence="1">Uncharacterized protein</fullName>
    </submittedName>
</protein>
<dbReference type="GeneID" id="98296370"/>
<keyword evidence="2" id="KW-1185">Reference proteome</keyword>
<dbReference type="Proteomes" id="UP000216451">
    <property type="component" value="Unassembled WGS sequence"/>
</dbReference>
<sequence>MFQMTRQRKPSWLRILCPDGNLAKLKPRRCTCGRWTIRCEPTHGVWESYDPGIIHGSEDLSVAIILNRRLMQVIWNMGISQPLLRNTWGAAGITPEATYLGEHDCQCQPISMKPFKLPAKPHASSDILANVTVTPSEIREFKKVWYQ</sequence>